<dbReference type="SUPFAM" id="SSF53335">
    <property type="entry name" value="S-adenosyl-L-methionine-dependent methyltransferases"/>
    <property type="match status" value="1"/>
</dbReference>
<proteinExistence type="predicted"/>
<feature type="domain" description="DOT1" evidence="1">
    <location>
        <begin position="164"/>
        <end position="215"/>
    </location>
</feature>
<organism evidence="2 3">
    <name type="scientific">Paracidobacterium acidisoli</name>
    <dbReference type="NCBI Taxonomy" id="2303751"/>
    <lineage>
        <taxon>Bacteria</taxon>
        <taxon>Pseudomonadati</taxon>
        <taxon>Acidobacteriota</taxon>
        <taxon>Terriglobia</taxon>
        <taxon>Terriglobales</taxon>
        <taxon>Acidobacteriaceae</taxon>
        <taxon>Paracidobacterium</taxon>
    </lineage>
</organism>
<dbReference type="CDD" id="cd02440">
    <property type="entry name" value="AdoMet_MTases"/>
    <property type="match status" value="1"/>
</dbReference>
<dbReference type="GO" id="GO:0031151">
    <property type="term" value="F:histone H3K79 methyltransferase activity"/>
    <property type="evidence" value="ECO:0007669"/>
    <property type="project" value="InterPro"/>
</dbReference>
<accession>A0A372IKT4</accession>
<evidence type="ECO:0000259" key="1">
    <source>
        <dbReference type="Pfam" id="PF08123"/>
    </source>
</evidence>
<dbReference type="AlphaFoldDB" id="A0A372IKT4"/>
<protein>
    <recommendedName>
        <fullName evidence="1">DOT1 domain-containing protein</fullName>
    </recommendedName>
</protein>
<sequence>MSAGTERTSVASCPYPQRRTLYRLLTPLETDPSLFEPDQLARRIDALDELDFLIGSLGSAPSNTSIHARAIALRARIEAANAALYASIRQEIQHGAQPHAVLRWIHSGSAPERPAPDLNPAPGLSYDRRDEIVSGILELQEPAHADHSLDSEMVFYQPTPVRHILALIAAGALGEDDLLVDLGSGLGHVSLLASILSGCSSLGIEVDGSYVASAQACARILCLSRVRFIEGDARTADLSGGTVYYLYTPFTGSMLSDVLGRLRSEGTKRAFRVCTLGPCTSAVAQEPWLTAASAPDSEQITVFRTRS</sequence>
<evidence type="ECO:0000313" key="3">
    <source>
        <dbReference type="Proteomes" id="UP000264702"/>
    </source>
</evidence>
<evidence type="ECO:0000313" key="2">
    <source>
        <dbReference type="EMBL" id="RFU15527.1"/>
    </source>
</evidence>
<name>A0A372IKT4_9BACT</name>
<dbReference type="InterPro" id="IPR029063">
    <property type="entry name" value="SAM-dependent_MTases_sf"/>
</dbReference>
<comment type="caution">
    <text evidence="2">The sequence shown here is derived from an EMBL/GenBank/DDBJ whole genome shotgun (WGS) entry which is preliminary data.</text>
</comment>
<dbReference type="Pfam" id="PF08123">
    <property type="entry name" value="DOT1"/>
    <property type="match status" value="1"/>
</dbReference>
<dbReference type="InterPro" id="IPR025789">
    <property type="entry name" value="DOT1_dom"/>
</dbReference>
<dbReference type="EMBL" id="QVQT01000006">
    <property type="protein sequence ID" value="RFU15527.1"/>
    <property type="molecule type" value="Genomic_DNA"/>
</dbReference>
<reference evidence="2 3" key="1">
    <citation type="submission" date="2018-08" db="EMBL/GenBank/DDBJ databases">
        <title>Acidipila sp. 4G-K13, an acidobacterium isolated from forest soil.</title>
        <authorList>
            <person name="Gao Z.-H."/>
            <person name="Qiu L.-H."/>
        </authorList>
    </citation>
    <scope>NUCLEOTIDE SEQUENCE [LARGE SCALE GENOMIC DNA]</scope>
    <source>
        <strain evidence="2 3">4G-K13</strain>
    </source>
</reference>
<keyword evidence="3" id="KW-1185">Reference proteome</keyword>
<gene>
    <name evidence="2" type="ORF">D0Y96_17935</name>
</gene>
<dbReference type="Proteomes" id="UP000264702">
    <property type="component" value="Unassembled WGS sequence"/>
</dbReference>
<dbReference type="Gene3D" id="3.40.50.150">
    <property type="entry name" value="Vaccinia Virus protein VP39"/>
    <property type="match status" value="1"/>
</dbReference>